<sequence>MSSINSLGSIKTGDLGGRVYDDYGLEVSDSGVDDNRNDNREVTGGEVHISIGSVVGVGCWVIKVLDVSGENASAHFENTMPVETVWRGQFSFGQLQLSDSRCRSGSPLRFSRTCDTFSTLIASFFI</sequence>
<dbReference type="EMBL" id="EQ974425">
    <property type="protein sequence ID" value="EEF29556.1"/>
    <property type="molecule type" value="Genomic_DNA"/>
</dbReference>
<dbReference type="InParanoid" id="B9T3K7"/>
<proteinExistence type="predicted"/>
<dbReference type="Proteomes" id="UP000008311">
    <property type="component" value="Unassembled WGS sequence"/>
</dbReference>
<accession>B9T3K7</accession>
<organism evidence="1 2">
    <name type="scientific">Ricinus communis</name>
    <name type="common">Castor bean</name>
    <dbReference type="NCBI Taxonomy" id="3988"/>
    <lineage>
        <taxon>Eukaryota</taxon>
        <taxon>Viridiplantae</taxon>
        <taxon>Streptophyta</taxon>
        <taxon>Embryophyta</taxon>
        <taxon>Tracheophyta</taxon>
        <taxon>Spermatophyta</taxon>
        <taxon>Magnoliopsida</taxon>
        <taxon>eudicotyledons</taxon>
        <taxon>Gunneridae</taxon>
        <taxon>Pentapetalae</taxon>
        <taxon>rosids</taxon>
        <taxon>fabids</taxon>
        <taxon>Malpighiales</taxon>
        <taxon>Euphorbiaceae</taxon>
        <taxon>Acalyphoideae</taxon>
        <taxon>Acalypheae</taxon>
        <taxon>Ricinus</taxon>
    </lineage>
</organism>
<keyword evidence="2" id="KW-1185">Reference proteome</keyword>
<protein>
    <submittedName>
        <fullName evidence="1">Uncharacterized protein</fullName>
    </submittedName>
</protein>
<dbReference type="AlphaFoldDB" id="B9T3K7"/>
<evidence type="ECO:0000313" key="1">
    <source>
        <dbReference type="EMBL" id="EEF29556.1"/>
    </source>
</evidence>
<name>B9T3K7_RICCO</name>
<gene>
    <name evidence="1" type="ORF">RCOM_0477790</name>
</gene>
<reference evidence="2" key="1">
    <citation type="journal article" date="2010" name="Nat. Biotechnol.">
        <title>Draft genome sequence of the oilseed species Ricinus communis.</title>
        <authorList>
            <person name="Chan A.P."/>
            <person name="Crabtree J."/>
            <person name="Zhao Q."/>
            <person name="Lorenzi H."/>
            <person name="Orvis J."/>
            <person name="Puiu D."/>
            <person name="Melake-Berhan A."/>
            <person name="Jones K.M."/>
            <person name="Redman J."/>
            <person name="Chen G."/>
            <person name="Cahoon E.B."/>
            <person name="Gedil M."/>
            <person name="Stanke M."/>
            <person name="Haas B.J."/>
            <person name="Wortman J.R."/>
            <person name="Fraser-Liggett C.M."/>
            <person name="Ravel J."/>
            <person name="Rabinowicz P.D."/>
        </authorList>
    </citation>
    <scope>NUCLEOTIDE SEQUENCE [LARGE SCALE GENOMIC DNA]</scope>
    <source>
        <strain evidence="2">cv. Hale</strain>
    </source>
</reference>
<evidence type="ECO:0000313" key="2">
    <source>
        <dbReference type="Proteomes" id="UP000008311"/>
    </source>
</evidence>